<sequence>MDIISRKRSKVIAVNEQHPFVTVTVIATVVGSLGLKCMERKEQLWERGRKSEQFFSDPTKMVLQEDHIVNEALTDNCRYVCGVEVMLGVISVEGVPIVSIGSR</sequence>
<dbReference type="Proteomes" id="UP000887159">
    <property type="component" value="Unassembled WGS sequence"/>
</dbReference>
<proteinExistence type="predicted"/>
<protein>
    <submittedName>
        <fullName evidence="1">Uncharacterized protein</fullName>
    </submittedName>
</protein>
<keyword evidence="2" id="KW-1185">Reference proteome</keyword>
<reference evidence="1" key="1">
    <citation type="submission" date="2020-08" db="EMBL/GenBank/DDBJ databases">
        <title>Multicomponent nature underlies the extraordinary mechanical properties of spider dragline silk.</title>
        <authorList>
            <person name="Kono N."/>
            <person name="Nakamura H."/>
            <person name="Mori M."/>
            <person name="Yoshida Y."/>
            <person name="Ohtoshi R."/>
            <person name="Malay A.D."/>
            <person name="Moran D.A.P."/>
            <person name="Tomita M."/>
            <person name="Numata K."/>
            <person name="Arakawa K."/>
        </authorList>
    </citation>
    <scope>NUCLEOTIDE SEQUENCE</scope>
</reference>
<dbReference type="EMBL" id="BMAU01021142">
    <property type="protein sequence ID" value="GFX92158.1"/>
    <property type="molecule type" value="Genomic_DNA"/>
</dbReference>
<organism evidence="1 2">
    <name type="scientific">Trichonephila clavipes</name>
    <name type="common">Golden silk orbweaver</name>
    <name type="synonym">Nephila clavipes</name>
    <dbReference type="NCBI Taxonomy" id="2585209"/>
    <lineage>
        <taxon>Eukaryota</taxon>
        <taxon>Metazoa</taxon>
        <taxon>Ecdysozoa</taxon>
        <taxon>Arthropoda</taxon>
        <taxon>Chelicerata</taxon>
        <taxon>Arachnida</taxon>
        <taxon>Araneae</taxon>
        <taxon>Araneomorphae</taxon>
        <taxon>Entelegynae</taxon>
        <taxon>Araneoidea</taxon>
        <taxon>Nephilidae</taxon>
        <taxon>Trichonephila</taxon>
    </lineage>
</organism>
<gene>
    <name evidence="1" type="ORF">TNCV_1740781</name>
</gene>
<name>A0A8X6UY54_TRICX</name>
<accession>A0A8X6UY54</accession>
<dbReference type="AlphaFoldDB" id="A0A8X6UY54"/>
<evidence type="ECO:0000313" key="1">
    <source>
        <dbReference type="EMBL" id="GFX92158.1"/>
    </source>
</evidence>
<comment type="caution">
    <text evidence="1">The sequence shown here is derived from an EMBL/GenBank/DDBJ whole genome shotgun (WGS) entry which is preliminary data.</text>
</comment>
<evidence type="ECO:0000313" key="2">
    <source>
        <dbReference type="Proteomes" id="UP000887159"/>
    </source>
</evidence>